<dbReference type="Proteomes" id="UP001287286">
    <property type="component" value="Unassembled WGS sequence"/>
</dbReference>
<evidence type="ECO:0000313" key="2">
    <source>
        <dbReference type="EMBL" id="KAK4088362.1"/>
    </source>
</evidence>
<feature type="compositionally biased region" description="Polar residues" evidence="1">
    <location>
        <begin position="840"/>
        <end position="858"/>
    </location>
</feature>
<reference evidence="2 3" key="1">
    <citation type="journal article" date="2024" name="Microbiol. Resour. Announc.">
        <title>Genome annotations for the ascomycete fungi Trichoderma harzianum, Trichoderma aggressivum, and Purpureocillium lilacinum.</title>
        <authorList>
            <person name="Beijen E.P.W."/>
            <person name="Ohm R.A."/>
        </authorList>
    </citation>
    <scope>NUCLEOTIDE SEQUENCE [LARGE SCALE GENOMIC DNA]</scope>
    <source>
        <strain evidence="2 3">CBS 150709</strain>
    </source>
</reference>
<feature type="region of interest" description="Disordered" evidence="1">
    <location>
        <begin position="706"/>
        <end position="739"/>
    </location>
</feature>
<feature type="compositionally biased region" description="Basic and acidic residues" evidence="1">
    <location>
        <begin position="41"/>
        <end position="75"/>
    </location>
</feature>
<proteinExistence type="predicted"/>
<feature type="region of interest" description="Disordered" evidence="1">
    <location>
        <begin position="758"/>
        <end position="778"/>
    </location>
</feature>
<evidence type="ECO:0000313" key="3">
    <source>
        <dbReference type="Proteomes" id="UP001287286"/>
    </source>
</evidence>
<evidence type="ECO:0000256" key="1">
    <source>
        <dbReference type="SAM" id="MobiDB-lite"/>
    </source>
</evidence>
<comment type="caution">
    <text evidence="2">The sequence shown here is derived from an EMBL/GenBank/DDBJ whole genome shotgun (WGS) entry which is preliminary data.</text>
</comment>
<sequence length="921" mass="99437">MGCRIFGSSSHFRGKEISVRDSLRDVEVLPKALVSAQRGQWKPESHQRNESHEANESQDRKESHERNDSYKRNESHASGAAAGRQAWQGGKAATSRRAVPDVRISVLGTQRQRIGWARLSQDAASIHHPCWEAQGGGEDVVLPCLALQVQATGRHGPTGHPSIRGRTRFHVERTAATKNHGVEPGPPPPPALQPQTIVSFMLKGAAHPPESASTSLIPCNLSVKEALNGWRLNGMHGTGQRDITVFLPFYCRARARCAGTRLAPLAEDYSRFHTVTAHDLQIQSCSRAPSPLRPLTGWALDDDTLAQMAARGPWAAKRKRGGGHRHRWPLDVRDAHGATGVAAAVTPATGRAAEPDHGCDSWRAANFVRLATGPPPHQRVPNACTRAHTHNCNSQRRARRALGKACNEKGVREPLLLSRAGGGFPPWHAHTRGAHSSPLASADGRGTQKGSPILRAGNLTPLPWTMQVFVFLCEPTPELSGFRWFPGRAGCQRPQDAHAAMSHGECVIAHRGLSPPQRCRVPTCRDADSKGIISDSTSSPIHSVLAWLEGATAPARVPYRTSPSSPDALDPQAEFSTLGRQVIMAGKRGARSFQGALVAGPQTRRRDLGTESWERECSLPVPWDAVVLVAETLQSGRVHVSVRCAAAPGMGPVPGRRLCPTDVPYVGGHTWAEQPNDPTPSGQEHESVSAAQRIAVIDSAKAIVPARSTRDSTGSTAQPGAAVAGPPRTDGAHSPRARLLPRQGSNWNAIREGRHLNVTSASCGPSPRGEMSRQHGKRRDGYCISPATAHSSSNLARESSWPASLPPPCFSWDKQSTRTRPELKIPTPIGRRRRRCGRQCLQNMSLSQQTSTRRQAWLQTRHKVGGPPLPARDTPKCRRPMSAGATRPDSRGKPTAAKGGRGRGGTQQRPSDPADQGWPVC</sequence>
<gene>
    <name evidence="2" type="ORF">Purlil1_7241</name>
</gene>
<keyword evidence="3" id="KW-1185">Reference proteome</keyword>
<dbReference type="EMBL" id="JAWRVI010000025">
    <property type="protein sequence ID" value="KAK4088362.1"/>
    <property type="molecule type" value="Genomic_DNA"/>
</dbReference>
<organism evidence="2 3">
    <name type="scientific">Purpureocillium lilacinum</name>
    <name type="common">Paecilomyces lilacinus</name>
    <dbReference type="NCBI Taxonomy" id="33203"/>
    <lineage>
        <taxon>Eukaryota</taxon>
        <taxon>Fungi</taxon>
        <taxon>Dikarya</taxon>
        <taxon>Ascomycota</taxon>
        <taxon>Pezizomycotina</taxon>
        <taxon>Sordariomycetes</taxon>
        <taxon>Hypocreomycetidae</taxon>
        <taxon>Hypocreales</taxon>
        <taxon>Ophiocordycipitaceae</taxon>
        <taxon>Purpureocillium</taxon>
    </lineage>
</organism>
<accession>A0ABR0BWW1</accession>
<feature type="region of interest" description="Disordered" evidence="1">
    <location>
        <begin position="34"/>
        <end position="97"/>
    </location>
</feature>
<protein>
    <submittedName>
        <fullName evidence="2">Uncharacterized protein</fullName>
    </submittedName>
</protein>
<feature type="region of interest" description="Disordered" evidence="1">
    <location>
        <begin position="669"/>
        <end position="689"/>
    </location>
</feature>
<name>A0ABR0BWW1_PURLI</name>
<feature type="region of interest" description="Disordered" evidence="1">
    <location>
        <begin position="810"/>
        <end position="921"/>
    </location>
</feature>
<feature type="compositionally biased region" description="Low complexity" evidence="1">
    <location>
        <begin position="77"/>
        <end position="93"/>
    </location>
</feature>